<sequence length="408" mass="46967">MNEELILKNGIKVYQINEEKFHEVYLSLKIVFKLESRTNTIANLLTRMMGDRLIENPTKTSLAQRHDMLYGAKTSALTYTLGTYQVIDLGIKMIHERFTNESLLDQQIKLLKDMYLYPLLSEQTLEEAKKNLRISHMHIKENASQNALVKSFKYAGEGQLFGLSAFGDLEDLDTITLSEIQNFHTRCIQEFNKQIYLVGGIDRECNFDAFTVGHSMPINEALLKTKITNAYLEERYKGSQSELVCVYETSITPYDDLYYAYLVFIAYLGQLPTSLLFQNIREKHSLCYSIYASRQVYDGIFYIATGVSDKNVEKAISLIDEQFDLIREEPLDLKAAINYLDLSLEGNTERIKSIADHTFRNNMLKVNESIESMQEKIRAVTEADVKAVLEKITKPFIFAYRGETNENN</sequence>
<dbReference type="PANTHER" id="PTHR11851">
    <property type="entry name" value="METALLOPROTEASE"/>
    <property type="match status" value="1"/>
</dbReference>
<accession>A0A3Q8S7Q5</accession>
<dbReference type="RefSeq" id="WP_125164395.1">
    <property type="nucleotide sequence ID" value="NZ_CP034234.1"/>
</dbReference>
<gene>
    <name evidence="2" type="ORF">EEI45_05170</name>
</gene>
<dbReference type="InterPro" id="IPR007863">
    <property type="entry name" value="Peptidase_M16_C"/>
</dbReference>
<dbReference type="InterPro" id="IPR011249">
    <property type="entry name" value="Metalloenz_LuxS/M16"/>
</dbReference>
<dbReference type="GO" id="GO:0046872">
    <property type="term" value="F:metal ion binding"/>
    <property type="evidence" value="ECO:0007669"/>
    <property type="project" value="InterPro"/>
</dbReference>
<dbReference type="Gene3D" id="3.30.830.10">
    <property type="entry name" value="Metalloenzyme, LuxS/M16 peptidase-like"/>
    <property type="match status" value="2"/>
</dbReference>
<dbReference type="PANTHER" id="PTHR11851:SF186">
    <property type="entry name" value="INACTIVE METALLOPROTEASE YMFF-RELATED"/>
    <property type="match status" value="1"/>
</dbReference>
<dbReference type="AlphaFoldDB" id="A0A3Q8S7Q5"/>
<evidence type="ECO:0000313" key="3">
    <source>
        <dbReference type="Proteomes" id="UP000278804"/>
    </source>
</evidence>
<dbReference type="InterPro" id="IPR050361">
    <property type="entry name" value="MPP/UQCRC_Complex"/>
</dbReference>
<keyword evidence="3" id="KW-1185">Reference proteome</keyword>
<dbReference type="SUPFAM" id="SSF63411">
    <property type="entry name" value="LuxS/MPP-like metallohydrolase"/>
    <property type="match status" value="2"/>
</dbReference>
<dbReference type="KEGG" id="eri:EEI45_05170"/>
<protein>
    <submittedName>
        <fullName evidence="2">Insulinase family protein</fullName>
    </submittedName>
</protein>
<name>A0A3Q8S7Q5_9FIRM</name>
<dbReference type="Proteomes" id="UP000278804">
    <property type="component" value="Chromosome"/>
</dbReference>
<dbReference type="EMBL" id="CP034234">
    <property type="protein sequence ID" value="AZK44218.1"/>
    <property type="molecule type" value="Genomic_DNA"/>
</dbReference>
<evidence type="ECO:0000259" key="1">
    <source>
        <dbReference type="Pfam" id="PF05193"/>
    </source>
</evidence>
<proteinExistence type="predicted"/>
<reference evidence="2 3" key="1">
    <citation type="journal article" date="2020" name="Int. J. Syst. Evol. Microbiol.">
        <title>Description of Erysipelothrix piscisicarius sp. nov., an emergent fish pathogen, and assessment of virulence using a tiger barb (Puntigrus tetrazona) infection model.</title>
        <authorList>
            <person name="Pomaranski E.K."/>
            <person name="Griffin M.J."/>
            <person name="Camus A.C."/>
            <person name="Armwood A.R."/>
            <person name="Shelley J."/>
            <person name="Waldbieser G.C."/>
            <person name="LaFrentz B.R."/>
            <person name="Garcia J.C."/>
            <person name="Yanong R."/>
            <person name="Soto E."/>
        </authorList>
    </citation>
    <scope>NUCLEOTIDE SEQUENCE [LARGE SCALE GENOMIC DNA]</scope>
    <source>
        <strain evidence="2 3">15TAL0474</strain>
    </source>
</reference>
<dbReference type="Pfam" id="PF05193">
    <property type="entry name" value="Peptidase_M16_C"/>
    <property type="match status" value="1"/>
</dbReference>
<feature type="domain" description="Peptidase M16 C-terminal" evidence="1">
    <location>
        <begin position="175"/>
        <end position="332"/>
    </location>
</feature>
<organism evidence="2 3">
    <name type="scientific">Erysipelothrix piscisicarius</name>
    <dbReference type="NCBI Taxonomy" id="2485784"/>
    <lineage>
        <taxon>Bacteria</taxon>
        <taxon>Bacillati</taxon>
        <taxon>Bacillota</taxon>
        <taxon>Erysipelotrichia</taxon>
        <taxon>Erysipelotrichales</taxon>
        <taxon>Erysipelotrichaceae</taxon>
        <taxon>Erysipelothrix</taxon>
    </lineage>
</organism>
<evidence type="ECO:0000313" key="2">
    <source>
        <dbReference type="EMBL" id="AZK44218.1"/>
    </source>
</evidence>